<dbReference type="OMA" id="KSINQHR"/>
<keyword evidence="4" id="KW-1185">Reference proteome</keyword>
<keyword evidence="1" id="KW-0175">Coiled coil</keyword>
<accession>A0A8S1TIL2</accession>
<gene>
    <name evidence="3" type="ORF">POCTA_138.1.T0260059</name>
</gene>
<feature type="region of interest" description="Disordered" evidence="2">
    <location>
        <begin position="59"/>
        <end position="81"/>
    </location>
</feature>
<feature type="coiled-coil region" evidence="1">
    <location>
        <begin position="83"/>
        <end position="110"/>
    </location>
</feature>
<proteinExistence type="predicted"/>
<evidence type="ECO:0000313" key="3">
    <source>
        <dbReference type="EMBL" id="CAD8152060.1"/>
    </source>
</evidence>
<feature type="compositionally biased region" description="Polar residues" evidence="2">
    <location>
        <begin position="59"/>
        <end position="68"/>
    </location>
</feature>
<feature type="region of interest" description="Disordered" evidence="2">
    <location>
        <begin position="16"/>
        <end position="43"/>
    </location>
</feature>
<evidence type="ECO:0000256" key="2">
    <source>
        <dbReference type="SAM" id="MobiDB-lite"/>
    </source>
</evidence>
<dbReference type="Proteomes" id="UP000683925">
    <property type="component" value="Unassembled WGS sequence"/>
</dbReference>
<dbReference type="EMBL" id="CAJJDP010000026">
    <property type="protein sequence ID" value="CAD8152060.1"/>
    <property type="molecule type" value="Genomic_DNA"/>
</dbReference>
<evidence type="ECO:0000313" key="4">
    <source>
        <dbReference type="Proteomes" id="UP000683925"/>
    </source>
</evidence>
<name>A0A8S1TIL2_PAROT</name>
<organism evidence="3 4">
    <name type="scientific">Paramecium octaurelia</name>
    <dbReference type="NCBI Taxonomy" id="43137"/>
    <lineage>
        <taxon>Eukaryota</taxon>
        <taxon>Sar</taxon>
        <taxon>Alveolata</taxon>
        <taxon>Ciliophora</taxon>
        <taxon>Intramacronucleata</taxon>
        <taxon>Oligohymenophorea</taxon>
        <taxon>Peniculida</taxon>
        <taxon>Parameciidae</taxon>
        <taxon>Paramecium</taxon>
    </lineage>
</organism>
<evidence type="ECO:0000256" key="1">
    <source>
        <dbReference type="SAM" id="Coils"/>
    </source>
</evidence>
<feature type="compositionally biased region" description="Basic and acidic residues" evidence="2">
    <location>
        <begin position="16"/>
        <end position="25"/>
    </location>
</feature>
<dbReference type="AlphaFoldDB" id="A0A8S1TIL2"/>
<reference evidence="3" key="1">
    <citation type="submission" date="2021-01" db="EMBL/GenBank/DDBJ databases">
        <authorList>
            <consortium name="Genoscope - CEA"/>
            <person name="William W."/>
        </authorList>
    </citation>
    <scope>NUCLEOTIDE SEQUENCE</scope>
</reference>
<comment type="caution">
    <text evidence="3">The sequence shown here is derived from an EMBL/GenBank/DDBJ whole genome shotgun (WGS) entry which is preliminary data.</text>
</comment>
<sequence>MNKLEQKAVHSLLQLAKEEETRSQRNWEPQSPKQNDFISPQPKSINQHRKNIRMIQNQKARQKSSIEINQDDDQQLLPPSQKENSLQQLIEEYMKQIRHTQRQLESIHQSKFDLKSGWVNFSSIILENKAKVTKKKHQRSSLELQIKENNQQKVQQQQIQKKTPLRKVLLNDSFFLPKLKSTYLK</sequence>
<dbReference type="OrthoDB" id="308456at2759"/>
<protein>
    <submittedName>
        <fullName evidence="3">Uncharacterized protein</fullName>
    </submittedName>
</protein>
<feature type="compositionally biased region" description="Polar residues" evidence="2">
    <location>
        <begin position="26"/>
        <end position="43"/>
    </location>
</feature>